<feature type="region of interest" description="Disordered" evidence="1">
    <location>
        <begin position="1"/>
        <end position="35"/>
    </location>
</feature>
<evidence type="ECO:0000256" key="1">
    <source>
        <dbReference type="SAM" id="MobiDB-lite"/>
    </source>
</evidence>
<feature type="domain" description="DUF3741" evidence="3">
    <location>
        <begin position="70"/>
        <end position="86"/>
    </location>
</feature>
<feature type="region of interest" description="Disordered" evidence="1">
    <location>
        <begin position="319"/>
        <end position="366"/>
    </location>
</feature>
<evidence type="ECO:0000313" key="5">
    <source>
        <dbReference type="Proteomes" id="UP001289374"/>
    </source>
</evidence>
<comment type="caution">
    <text evidence="4">The sequence shown here is derived from an EMBL/GenBank/DDBJ whole genome shotgun (WGS) entry which is preliminary data.</text>
</comment>
<evidence type="ECO:0000313" key="4">
    <source>
        <dbReference type="EMBL" id="KAK4396273.1"/>
    </source>
</evidence>
<feature type="compositionally biased region" description="Polar residues" evidence="1">
    <location>
        <begin position="319"/>
        <end position="334"/>
    </location>
</feature>
<feature type="compositionally biased region" description="Basic residues" evidence="1">
    <location>
        <begin position="1"/>
        <end position="10"/>
    </location>
</feature>
<dbReference type="EMBL" id="JACGWL010000008">
    <property type="protein sequence ID" value="KAK4396273.1"/>
    <property type="molecule type" value="Genomic_DNA"/>
</dbReference>
<feature type="region of interest" description="Disordered" evidence="1">
    <location>
        <begin position="246"/>
        <end position="268"/>
    </location>
</feature>
<sequence>MERARHRKSKSASGIEGIRQIQQQKAASRLSSDSRSYIDGSHRMIWTSHWNTNEEVTGRRNVKRSRIKKRSPSVIARLMGLDGLPSPRHVHRQQKRYTDSYQYQDASANVQRNSQLYDGRSNRRSSLDHQEFKDVYEDLEASHVVNRRCSSRWSASSILTKPEMALIRQKFIDAKRLSADEMLQDSKELDDTLEMLDSNKDLLLKFLQQPDSLFVKHLHDLHVDPGSSLGSRIAVLKPSNSEKYESKAKAWRSERDTSSKHQVTSHLKRKDGLLLEPHNRHRSHVSRNSSRIQLDEKDEDTILPTRIVVLKPNLGKMQNPVTTVSSPDQSNGYQPSFKKIKEYPSVQGTESISSRRKDPSHNLGFPMSCLKKLEKWPGKLQ</sequence>
<evidence type="ECO:0000259" key="2">
    <source>
        <dbReference type="Pfam" id="PF12552"/>
    </source>
</evidence>
<feature type="compositionally biased region" description="Basic and acidic residues" evidence="1">
    <location>
        <begin position="246"/>
        <end position="259"/>
    </location>
</feature>
<dbReference type="PANTHER" id="PTHR46836:SF8">
    <property type="entry name" value="AFADIN"/>
    <property type="match status" value="1"/>
</dbReference>
<dbReference type="Proteomes" id="UP001289374">
    <property type="component" value="Unassembled WGS sequence"/>
</dbReference>
<proteinExistence type="predicted"/>
<protein>
    <recommendedName>
        <fullName evidence="6">DUF3741 domain-containing protein</fullName>
    </recommendedName>
</protein>
<evidence type="ECO:0000259" key="3">
    <source>
        <dbReference type="Pfam" id="PF14383"/>
    </source>
</evidence>
<gene>
    <name evidence="4" type="ORF">Sango_1463900</name>
</gene>
<dbReference type="Pfam" id="PF14383">
    <property type="entry name" value="VARLMGL"/>
    <property type="match status" value="1"/>
</dbReference>
<feature type="compositionally biased region" description="Polar residues" evidence="1">
    <location>
        <begin position="20"/>
        <end position="35"/>
    </location>
</feature>
<dbReference type="InterPro" id="IPR022212">
    <property type="entry name" value="DUF3741"/>
</dbReference>
<evidence type="ECO:0008006" key="6">
    <source>
        <dbReference type="Google" id="ProtNLM"/>
    </source>
</evidence>
<organism evidence="4 5">
    <name type="scientific">Sesamum angolense</name>
    <dbReference type="NCBI Taxonomy" id="2727404"/>
    <lineage>
        <taxon>Eukaryota</taxon>
        <taxon>Viridiplantae</taxon>
        <taxon>Streptophyta</taxon>
        <taxon>Embryophyta</taxon>
        <taxon>Tracheophyta</taxon>
        <taxon>Spermatophyta</taxon>
        <taxon>Magnoliopsida</taxon>
        <taxon>eudicotyledons</taxon>
        <taxon>Gunneridae</taxon>
        <taxon>Pentapetalae</taxon>
        <taxon>asterids</taxon>
        <taxon>lamiids</taxon>
        <taxon>Lamiales</taxon>
        <taxon>Pedaliaceae</taxon>
        <taxon>Sesamum</taxon>
    </lineage>
</organism>
<dbReference type="AlphaFoldDB" id="A0AAE2BST7"/>
<reference evidence="4" key="2">
    <citation type="journal article" date="2024" name="Plant">
        <title>Genomic evolution and insights into agronomic trait innovations of Sesamum species.</title>
        <authorList>
            <person name="Miao H."/>
            <person name="Wang L."/>
            <person name="Qu L."/>
            <person name="Liu H."/>
            <person name="Sun Y."/>
            <person name="Le M."/>
            <person name="Wang Q."/>
            <person name="Wei S."/>
            <person name="Zheng Y."/>
            <person name="Lin W."/>
            <person name="Duan Y."/>
            <person name="Cao H."/>
            <person name="Xiong S."/>
            <person name="Wang X."/>
            <person name="Wei L."/>
            <person name="Li C."/>
            <person name="Ma Q."/>
            <person name="Ju M."/>
            <person name="Zhao R."/>
            <person name="Li G."/>
            <person name="Mu C."/>
            <person name="Tian Q."/>
            <person name="Mei H."/>
            <person name="Zhang T."/>
            <person name="Gao T."/>
            <person name="Zhang H."/>
        </authorList>
    </citation>
    <scope>NUCLEOTIDE SEQUENCE</scope>
    <source>
        <strain evidence="4">K16</strain>
    </source>
</reference>
<keyword evidence="5" id="KW-1185">Reference proteome</keyword>
<dbReference type="PANTHER" id="PTHR46836">
    <property type="entry name" value="AFADIN"/>
    <property type="match status" value="1"/>
</dbReference>
<dbReference type="Pfam" id="PF12552">
    <property type="entry name" value="DUF3741"/>
    <property type="match status" value="1"/>
</dbReference>
<name>A0AAE2BST7_9LAMI</name>
<dbReference type="InterPro" id="IPR032795">
    <property type="entry name" value="DUF3741-assoc"/>
</dbReference>
<reference evidence="4" key="1">
    <citation type="submission" date="2020-06" db="EMBL/GenBank/DDBJ databases">
        <authorList>
            <person name="Li T."/>
            <person name="Hu X."/>
            <person name="Zhang T."/>
            <person name="Song X."/>
            <person name="Zhang H."/>
            <person name="Dai N."/>
            <person name="Sheng W."/>
            <person name="Hou X."/>
            <person name="Wei L."/>
        </authorList>
    </citation>
    <scope>NUCLEOTIDE SEQUENCE</scope>
    <source>
        <strain evidence="4">K16</strain>
        <tissue evidence="4">Leaf</tissue>
    </source>
</reference>
<accession>A0AAE2BST7</accession>
<feature type="domain" description="DUF3741" evidence="2">
    <location>
        <begin position="168"/>
        <end position="212"/>
    </location>
</feature>